<protein>
    <recommendedName>
        <fullName evidence="1">UPF0261 domain-containing protein</fullName>
    </recommendedName>
</protein>
<feature type="domain" description="UPF0261" evidence="1">
    <location>
        <begin position="3"/>
        <end position="176"/>
    </location>
</feature>
<comment type="caution">
    <text evidence="2">The sequence shown here is derived from an EMBL/GenBank/DDBJ whole genome shotgun (WGS) entry which is preliminary data.</text>
</comment>
<organism evidence="2 3">
    <name type="scientific">Dictyobacter vulcani</name>
    <dbReference type="NCBI Taxonomy" id="2607529"/>
    <lineage>
        <taxon>Bacteria</taxon>
        <taxon>Bacillati</taxon>
        <taxon>Chloroflexota</taxon>
        <taxon>Ktedonobacteria</taxon>
        <taxon>Ktedonobacterales</taxon>
        <taxon>Dictyobacteraceae</taxon>
        <taxon>Dictyobacter</taxon>
    </lineage>
</organism>
<dbReference type="EMBL" id="BKZW01000005">
    <property type="protein sequence ID" value="GER92100.1"/>
    <property type="molecule type" value="Genomic_DNA"/>
</dbReference>
<evidence type="ECO:0000313" key="3">
    <source>
        <dbReference type="Proteomes" id="UP000326912"/>
    </source>
</evidence>
<sequence length="203" mass="21478">MTTVVLLGTLDTRGSEYAYVRERIVAQGCRVLLVDAGIKGDPSIQPDITREVVARAARIDVAQLASVDQNTAIALMAKGVTATIVEQFARGRLHGILGLGGDGGSRLATAAMRSLPLGVPKLLVSPLASGDVRPFVGATDISVMYSVAEIHGINAITECILTNAAACIAAMAQAYNTFELSPRARLHPYLIHQIPTRTLIQPH</sequence>
<dbReference type="PANTHER" id="PTHR31862">
    <property type="entry name" value="UPF0261 DOMAIN PROTEIN (AFU_ORTHOLOGUE AFUA_1G10120)"/>
    <property type="match status" value="1"/>
</dbReference>
<evidence type="ECO:0000259" key="1">
    <source>
        <dbReference type="Pfam" id="PF06792"/>
    </source>
</evidence>
<dbReference type="Gene3D" id="3.40.50.12020">
    <property type="entry name" value="Uncharacterised protein family UPF0261, NN domain"/>
    <property type="match status" value="1"/>
</dbReference>
<evidence type="ECO:0000313" key="2">
    <source>
        <dbReference type="EMBL" id="GER92100.1"/>
    </source>
</evidence>
<reference evidence="2 3" key="1">
    <citation type="submission" date="2019-10" db="EMBL/GenBank/DDBJ databases">
        <title>Dictyobacter vulcani sp. nov., within the class Ktedonobacteria, isolated from soil of volcanic Mt. Zao.</title>
        <authorList>
            <person name="Zheng Y."/>
            <person name="Wang C.M."/>
            <person name="Sakai Y."/>
            <person name="Abe K."/>
            <person name="Yokota A."/>
            <person name="Yabe S."/>
        </authorList>
    </citation>
    <scope>NUCLEOTIDE SEQUENCE [LARGE SCALE GENOMIC DNA]</scope>
    <source>
        <strain evidence="2 3">W12</strain>
    </source>
</reference>
<gene>
    <name evidence="2" type="ORF">KDW_62620</name>
</gene>
<proteinExistence type="predicted"/>
<dbReference type="RefSeq" id="WP_151759660.1">
    <property type="nucleotide sequence ID" value="NZ_BKZW01000005.1"/>
</dbReference>
<dbReference type="Pfam" id="PF06792">
    <property type="entry name" value="UPF0261"/>
    <property type="match status" value="1"/>
</dbReference>
<dbReference type="InterPro" id="IPR044122">
    <property type="entry name" value="UPF0261_N"/>
</dbReference>
<accession>A0A5J4KZX4</accession>
<dbReference type="PANTHER" id="PTHR31862:SF1">
    <property type="entry name" value="UPF0261 DOMAIN PROTEIN (AFU_ORTHOLOGUE AFUA_1G10120)"/>
    <property type="match status" value="1"/>
</dbReference>
<dbReference type="Proteomes" id="UP000326912">
    <property type="component" value="Unassembled WGS sequence"/>
</dbReference>
<name>A0A5J4KZX4_9CHLR</name>
<keyword evidence="3" id="KW-1185">Reference proteome</keyword>
<dbReference type="AlphaFoldDB" id="A0A5J4KZX4"/>
<dbReference type="InterPro" id="IPR051353">
    <property type="entry name" value="Tobamovirus_resist_UPF0261"/>
</dbReference>